<evidence type="ECO:0000256" key="6">
    <source>
        <dbReference type="ARBA" id="ARBA00023170"/>
    </source>
</evidence>
<accession>A0A915HGK9</accession>
<dbReference type="PRINTS" id="PR00237">
    <property type="entry name" value="GPCRRHODOPSN"/>
</dbReference>
<evidence type="ECO:0000256" key="7">
    <source>
        <dbReference type="RuleBase" id="RU000688"/>
    </source>
</evidence>
<evidence type="ECO:0000313" key="11">
    <source>
        <dbReference type="WBParaSite" id="nRc.2.0.1.t00770-RA"/>
    </source>
</evidence>
<keyword evidence="10" id="KW-1185">Reference proteome</keyword>
<reference evidence="11" key="1">
    <citation type="submission" date="2022-11" db="UniProtKB">
        <authorList>
            <consortium name="WormBaseParasite"/>
        </authorList>
    </citation>
    <scope>IDENTIFICATION</scope>
</reference>
<evidence type="ECO:0000256" key="5">
    <source>
        <dbReference type="ARBA" id="ARBA00023136"/>
    </source>
</evidence>
<dbReference type="InterPro" id="IPR000276">
    <property type="entry name" value="GPCR_Rhodpsn"/>
</dbReference>
<keyword evidence="6 7" id="KW-0675">Receptor</keyword>
<feature type="transmembrane region" description="Helical" evidence="8">
    <location>
        <begin position="171"/>
        <end position="194"/>
    </location>
</feature>
<dbReference type="WBParaSite" id="nRc.2.0.1.t00770-RA">
    <property type="protein sequence ID" value="nRc.2.0.1.t00770-RA"/>
    <property type="gene ID" value="nRc.2.0.1.g00770"/>
</dbReference>
<evidence type="ECO:0000256" key="3">
    <source>
        <dbReference type="ARBA" id="ARBA00022692"/>
    </source>
</evidence>
<name>A0A915HGK9_ROMCU</name>
<protein>
    <submittedName>
        <fullName evidence="11">G-protein coupled receptors family 1 profile domain-containing protein</fullName>
    </submittedName>
</protein>
<feature type="transmembrane region" description="Helical" evidence="8">
    <location>
        <begin position="347"/>
        <end position="369"/>
    </location>
</feature>
<keyword evidence="4 8" id="KW-1133">Transmembrane helix</keyword>
<keyword evidence="2" id="KW-1003">Cell membrane</keyword>
<comment type="subcellular location">
    <subcellularLocation>
        <location evidence="1">Cell membrane</location>
        <topology evidence="1">Multi-pass membrane protein</topology>
    </subcellularLocation>
</comment>
<dbReference type="Gene3D" id="1.20.1070.10">
    <property type="entry name" value="Rhodopsin 7-helix transmembrane proteins"/>
    <property type="match status" value="1"/>
</dbReference>
<dbReference type="GO" id="GO:0004930">
    <property type="term" value="F:G protein-coupled receptor activity"/>
    <property type="evidence" value="ECO:0007669"/>
    <property type="project" value="UniProtKB-KW"/>
</dbReference>
<feature type="transmembrane region" description="Helical" evidence="8">
    <location>
        <begin position="129"/>
        <end position="150"/>
    </location>
</feature>
<keyword evidence="3 7" id="KW-0812">Transmembrane</keyword>
<keyword evidence="7" id="KW-0297">G-protein coupled receptor</keyword>
<dbReference type="Proteomes" id="UP000887565">
    <property type="component" value="Unplaced"/>
</dbReference>
<dbReference type="PANTHER" id="PTHR24241:SF59">
    <property type="entry name" value="ADIPOKINETIC HORMONE RECEPTOR, ISOFORM C"/>
    <property type="match status" value="1"/>
</dbReference>
<comment type="similarity">
    <text evidence="7">Belongs to the G-protein coupled receptor 1 family.</text>
</comment>
<keyword evidence="5 8" id="KW-0472">Membrane</keyword>
<dbReference type="Pfam" id="PF00001">
    <property type="entry name" value="7tm_1"/>
    <property type="match status" value="1"/>
</dbReference>
<feature type="transmembrane region" description="Helical" evidence="8">
    <location>
        <begin position="89"/>
        <end position="109"/>
    </location>
</feature>
<dbReference type="GO" id="GO:0042277">
    <property type="term" value="F:peptide binding"/>
    <property type="evidence" value="ECO:0007669"/>
    <property type="project" value="TreeGrafter"/>
</dbReference>
<evidence type="ECO:0000256" key="8">
    <source>
        <dbReference type="SAM" id="Phobius"/>
    </source>
</evidence>
<feature type="domain" description="G-protein coupled receptors family 1 profile" evidence="9">
    <location>
        <begin position="68"/>
        <end position="405"/>
    </location>
</feature>
<organism evidence="10 11">
    <name type="scientific">Romanomermis culicivorax</name>
    <name type="common">Nematode worm</name>
    <dbReference type="NCBI Taxonomy" id="13658"/>
    <lineage>
        <taxon>Eukaryota</taxon>
        <taxon>Metazoa</taxon>
        <taxon>Ecdysozoa</taxon>
        <taxon>Nematoda</taxon>
        <taxon>Enoplea</taxon>
        <taxon>Dorylaimia</taxon>
        <taxon>Mermithida</taxon>
        <taxon>Mermithoidea</taxon>
        <taxon>Mermithidae</taxon>
        <taxon>Romanomermis</taxon>
    </lineage>
</organism>
<feature type="transmembrane region" description="Helical" evidence="8">
    <location>
        <begin position="243"/>
        <end position="263"/>
    </location>
</feature>
<dbReference type="InterPro" id="IPR017452">
    <property type="entry name" value="GPCR_Rhodpsn_7TM"/>
</dbReference>
<evidence type="ECO:0000313" key="10">
    <source>
        <dbReference type="Proteomes" id="UP000887565"/>
    </source>
</evidence>
<dbReference type="AlphaFoldDB" id="A0A915HGK9"/>
<feature type="transmembrane region" description="Helical" evidence="8">
    <location>
        <begin position="389"/>
        <end position="408"/>
    </location>
</feature>
<evidence type="ECO:0000256" key="4">
    <source>
        <dbReference type="ARBA" id="ARBA00022989"/>
    </source>
</evidence>
<dbReference type="PROSITE" id="PS00237">
    <property type="entry name" value="G_PROTEIN_RECEP_F1_1"/>
    <property type="match status" value="1"/>
</dbReference>
<dbReference type="GO" id="GO:0032870">
    <property type="term" value="P:cellular response to hormone stimulus"/>
    <property type="evidence" value="ECO:0007669"/>
    <property type="project" value="TreeGrafter"/>
</dbReference>
<dbReference type="PANTHER" id="PTHR24241">
    <property type="entry name" value="NEUROPEPTIDE RECEPTOR-RELATED G-PROTEIN COUPLED RECEPTOR"/>
    <property type="match status" value="1"/>
</dbReference>
<evidence type="ECO:0000256" key="2">
    <source>
        <dbReference type="ARBA" id="ARBA00022475"/>
    </source>
</evidence>
<sequence length="515" mass="59266">MNDPIKMTLINVSSNFSPIDHRFEMSIDNQENYENQNHDLLPDDMKFGADHVMMIVCYTIAFFISSIGNLIVLLIICRNLCSSRKNHRIHLLLLNLNIADLLVTFYCIPKDIIHSFTVQWLGSDFLCRFSKYMDVFGVYASSNLLICMSIDRFFAIVKPLQNFNAKRRIKVMITVAWVSAALSGLPQSQFLIIFKTTVFTFQKAQHPLIRWYSQCISIHYLYPNNKSISNQILANTIINALEIYILPFTVILFCYISIMVTIVQKDNQIWRETINARSIQFGPCNKDKQCILMQQSALKKLNPFETRSPLNTVSRLSSSANEKHQFVQLRRSSHNNMRRAKSRTLRMTVVVVLTFLVCWTPYFIMVALHFLQNDEQRSRGAVPAILERFLYIFAIFNSCINPYIYGYYSFKLKRELTDLAHFCSRKKRQQTTPTVTTRSMYELSHTTFNNNECTILVDGAGGRTSSYCKGPPKSMMVGQKTSAMTTLGERAETATKNNDARIRSVSMAPQAFILN</sequence>
<dbReference type="OMA" id="TITMWSV"/>
<dbReference type="PROSITE" id="PS50262">
    <property type="entry name" value="G_PROTEIN_RECEP_F1_2"/>
    <property type="match status" value="1"/>
</dbReference>
<evidence type="ECO:0000256" key="1">
    <source>
        <dbReference type="ARBA" id="ARBA00004651"/>
    </source>
</evidence>
<evidence type="ECO:0000259" key="9">
    <source>
        <dbReference type="PROSITE" id="PS50262"/>
    </source>
</evidence>
<dbReference type="SUPFAM" id="SSF81321">
    <property type="entry name" value="Family A G protein-coupled receptor-like"/>
    <property type="match status" value="1"/>
</dbReference>
<feature type="transmembrane region" description="Helical" evidence="8">
    <location>
        <begin position="52"/>
        <end position="77"/>
    </location>
</feature>
<keyword evidence="7" id="KW-0807">Transducer</keyword>
<proteinExistence type="inferred from homology"/>
<dbReference type="GO" id="GO:0005886">
    <property type="term" value="C:plasma membrane"/>
    <property type="evidence" value="ECO:0007669"/>
    <property type="project" value="UniProtKB-SubCell"/>
</dbReference>